<evidence type="ECO:0000313" key="2">
    <source>
        <dbReference type="Proteomes" id="UP001420932"/>
    </source>
</evidence>
<dbReference type="Proteomes" id="UP001420932">
    <property type="component" value="Unassembled WGS sequence"/>
</dbReference>
<protein>
    <submittedName>
        <fullName evidence="1">Uncharacterized protein</fullName>
    </submittedName>
</protein>
<organism evidence="1 2">
    <name type="scientific">Stephania yunnanensis</name>
    <dbReference type="NCBI Taxonomy" id="152371"/>
    <lineage>
        <taxon>Eukaryota</taxon>
        <taxon>Viridiplantae</taxon>
        <taxon>Streptophyta</taxon>
        <taxon>Embryophyta</taxon>
        <taxon>Tracheophyta</taxon>
        <taxon>Spermatophyta</taxon>
        <taxon>Magnoliopsida</taxon>
        <taxon>Ranunculales</taxon>
        <taxon>Menispermaceae</taxon>
        <taxon>Menispermoideae</taxon>
        <taxon>Cissampelideae</taxon>
        <taxon>Stephania</taxon>
    </lineage>
</organism>
<keyword evidence="2" id="KW-1185">Reference proteome</keyword>
<dbReference type="EMBL" id="JBBNAF010000004">
    <property type="protein sequence ID" value="KAK9151055.1"/>
    <property type="molecule type" value="Genomic_DNA"/>
</dbReference>
<accession>A0AAP0KFF0</accession>
<gene>
    <name evidence="1" type="ORF">Syun_009364</name>
</gene>
<proteinExistence type="predicted"/>
<reference evidence="1 2" key="1">
    <citation type="submission" date="2024-01" db="EMBL/GenBank/DDBJ databases">
        <title>Genome assemblies of Stephania.</title>
        <authorList>
            <person name="Yang L."/>
        </authorList>
    </citation>
    <scope>NUCLEOTIDE SEQUENCE [LARGE SCALE GENOMIC DNA]</scope>
    <source>
        <strain evidence="1">YNDBR</strain>
        <tissue evidence="1">Leaf</tissue>
    </source>
</reference>
<name>A0AAP0KFF0_9MAGN</name>
<comment type="caution">
    <text evidence="1">The sequence shown here is derived from an EMBL/GenBank/DDBJ whole genome shotgun (WGS) entry which is preliminary data.</text>
</comment>
<dbReference type="AlphaFoldDB" id="A0AAP0KFF0"/>
<sequence>MTIMFCLWKSFRQLIRNVVFSRYSANLYVSPLNNFYDEMKMTEYMFGSVV</sequence>
<evidence type="ECO:0000313" key="1">
    <source>
        <dbReference type="EMBL" id="KAK9151055.1"/>
    </source>
</evidence>